<dbReference type="EMBL" id="BMSJ01000001">
    <property type="protein sequence ID" value="GGR10782.1"/>
    <property type="molecule type" value="Genomic_DNA"/>
</dbReference>
<dbReference type="Proteomes" id="UP000642014">
    <property type="component" value="Unassembled WGS sequence"/>
</dbReference>
<accession>A0AAV4KGU2</accession>
<evidence type="ECO:0000259" key="4">
    <source>
        <dbReference type="Pfam" id="PF01420"/>
    </source>
</evidence>
<gene>
    <name evidence="5" type="ORF">GCM10010497_11280</name>
</gene>
<dbReference type="InterPro" id="IPR052021">
    <property type="entry name" value="Type-I_RS_S_subunit"/>
</dbReference>
<dbReference type="InterPro" id="IPR000055">
    <property type="entry name" value="Restrct_endonuc_typeI_TRD"/>
</dbReference>
<dbReference type="Pfam" id="PF01420">
    <property type="entry name" value="Methylase_S"/>
    <property type="match status" value="1"/>
</dbReference>
<dbReference type="AlphaFoldDB" id="A0AAV4KGU2"/>
<keyword evidence="3" id="KW-0238">DNA-binding</keyword>
<dbReference type="PANTHER" id="PTHR30408">
    <property type="entry name" value="TYPE-1 RESTRICTION ENZYME ECOKI SPECIFICITY PROTEIN"/>
    <property type="match status" value="1"/>
</dbReference>
<feature type="domain" description="Type I restriction modification DNA specificity" evidence="4">
    <location>
        <begin position="12"/>
        <end position="181"/>
    </location>
</feature>
<sequence>MSGMRPPQRAGTVPLSELCHIQGGMPGLKPDQYADAGLPVVRPVDLGSHRVTSSPSRHITVEDALRWRNYALVAGDLLMTRSGTVGRVAQVTPDEEGWLCGPSLIRLRTGASGSVDPGYLLAFLSSTPAQDWIRSAVVGSTGVQHLSIRLLGELPVRLPPLEEQRRVGRVLGALDEKIRAHEDVVRATRVLREALADTMTAGEGA</sequence>
<comment type="caution">
    <text evidence="5">The sequence shown here is derived from an EMBL/GenBank/DDBJ whole genome shotgun (WGS) entry which is preliminary data.</text>
</comment>
<dbReference type="GO" id="GO:0003677">
    <property type="term" value="F:DNA binding"/>
    <property type="evidence" value="ECO:0007669"/>
    <property type="project" value="UniProtKB-KW"/>
</dbReference>
<evidence type="ECO:0000256" key="2">
    <source>
        <dbReference type="ARBA" id="ARBA00022747"/>
    </source>
</evidence>
<evidence type="ECO:0000313" key="5">
    <source>
        <dbReference type="EMBL" id="GGR10782.1"/>
    </source>
</evidence>
<evidence type="ECO:0000256" key="3">
    <source>
        <dbReference type="ARBA" id="ARBA00023125"/>
    </source>
</evidence>
<comment type="similarity">
    <text evidence="1">Belongs to the type-I restriction system S methylase family.</text>
</comment>
<dbReference type="SUPFAM" id="SSF116734">
    <property type="entry name" value="DNA methylase specificity domain"/>
    <property type="match status" value="1"/>
</dbReference>
<protein>
    <recommendedName>
        <fullName evidence="4">Type I restriction modification DNA specificity domain-containing protein</fullName>
    </recommendedName>
</protein>
<name>A0AAV4KGU2_9ACTN</name>
<dbReference type="Gene3D" id="3.90.220.20">
    <property type="entry name" value="DNA methylase specificity domains"/>
    <property type="match status" value="1"/>
</dbReference>
<evidence type="ECO:0000313" key="6">
    <source>
        <dbReference type="Proteomes" id="UP000642014"/>
    </source>
</evidence>
<reference evidence="5 6" key="1">
    <citation type="journal article" date="2014" name="Int. J. Syst. Evol. Microbiol.">
        <title>Complete genome sequence of Corynebacterium casei LMG S-19264T (=DSM 44701T), isolated from a smear-ripened cheese.</title>
        <authorList>
            <consortium name="US DOE Joint Genome Institute (JGI-PGF)"/>
            <person name="Walter F."/>
            <person name="Albersmeier A."/>
            <person name="Kalinowski J."/>
            <person name="Ruckert C."/>
        </authorList>
    </citation>
    <scope>NUCLEOTIDE SEQUENCE [LARGE SCALE GENOMIC DNA]</scope>
    <source>
        <strain evidence="5 6">JCM 4205</strain>
    </source>
</reference>
<dbReference type="PANTHER" id="PTHR30408:SF12">
    <property type="entry name" value="TYPE I RESTRICTION ENZYME MJAVIII SPECIFICITY SUBUNIT"/>
    <property type="match status" value="1"/>
</dbReference>
<dbReference type="GO" id="GO:0009307">
    <property type="term" value="P:DNA restriction-modification system"/>
    <property type="evidence" value="ECO:0007669"/>
    <property type="project" value="UniProtKB-KW"/>
</dbReference>
<dbReference type="InterPro" id="IPR044946">
    <property type="entry name" value="Restrct_endonuc_typeI_TRD_sf"/>
</dbReference>
<proteinExistence type="inferred from homology"/>
<keyword evidence="2" id="KW-0680">Restriction system</keyword>
<organism evidence="5 6">
    <name type="scientific">Streptomyces cinereoruber</name>
    <dbReference type="NCBI Taxonomy" id="67260"/>
    <lineage>
        <taxon>Bacteria</taxon>
        <taxon>Bacillati</taxon>
        <taxon>Actinomycetota</taxon>
        <taxon>Actinomycetes</taxon>
        <taxon>Kitasatosporales</taxon>
        <taxon>Streptomycetaceae</taxon>
        <taxon>Streptomyces</taxon>
    </lineage>
</organism>
<evidence type="ECO:0000256" key="1">
    <source>
        <dbReference type="ARBA" id="ARBA00010923"/>
    </source>
</evidence>